<dbReference type="GO" id="GO:0005886">
    <property type="term" value="C:plasma membrane"/>
    <property type="evidence" value="ECO:0007669"/>
    <property type="project" value="UniProtKB-SubCell"/>
</dbReference>
<dbReference type="GO" id="GO:0036376">
    <property type="term" value="P:sodium ion export across plasma membrane"/>
    <property type="evidence" value="ECO:0007669"/>
    <property type="project" value="TreeGrafter"/>
</dbReference>
<feature type="transmembrane region" description="Helical" evidence="6">
    <location>
        <begin position="954"/>
        <end position="974"/>
    </location>
</feature>
<dbReference type="GO" id="GO:0030007">
    <property type="term" value="P:intracellular potassium ion homeostasis"/>
    <property type="evidence" value="ECO:0007669"/>
    <property type="project" value="TreeGrafter"/>
</dbReference>
<dbReference type="InterPro" id="IPR036412">
    <property type="entry name" value="HAD-like_sf"/>
</dbReference>
<accession>Q240K5</accession>
<dbReference type="Gene3D" id="3.40.1110.10">
    <property type="entry name" value="Calcium-transporting ATPase, cytoplasmic domain N"/>
    <property type="match status" value="1"/>
</dbReference>
<dbReference type="InterPro" id="IPR059000">
    <property type="entry name" value="ATPase_P-type_domA"/>
</dbReference>
<feature type="transmembrane region" description="Helical" evidence="6">
    <location>
        <begin position="63"/>
        <end position="83"/>
    </location>
</feature>
<dbReference type="Pfam" id="PF13246">
    <property type="entry name" value="Cation_ATPase"/>
    <property type="match status" value="1"/>
</dbReference>
<dbReference type="Proteomes" id="UP000009168">
    <property type="component" value="Unassembled WGS sequence"/>
</dbReference>
<dbReference type="GeneID" id="7828040"/>
<evidence type="ECO:0000313" key="8">
    <source>
        <dbReference type="EMBL" id="EAS02203.1"/>
    </source>
</evidence>
<protein>
    <submittedName>
        <fullName evidence="8">E1-E2 ATPase family protein</fullName>
    </submittedName>
</protein>
<dbReference type="GO" id="GO:0005391">
    <property type="term" value="F:P-type sodium:potassium-exchanging transporter activity"/>
    <property type="evidence" value="ECO:0007669"/>
    <property type="project" value="TreeGrafter"/>
</dbReference>
<dbReference type="GO" id="GO:0000166">
    <property type="term" value="F:nucleotide binding"/>
    <property type="evidence" value="ECO:0007669"/>
    <property type="project" value="InterPro"/>
</dbReference>
<evidence type="ECO:0000256" key="3">
    <source>
        <dbReference type="ARBA" id="ARBA00022692"/>
    </source>
</evidence>
<evidence type="ECO:0000256" key="1">
    <source>
        <dbReference type="ARBA" id="ARBA00004651"/>
    </source>
</evidence>
<dbReference type="Pfam" id="PF00122">
    <property type="entry name" value="E1-E2_ATPase"/>
    <property type="match status" value="1"/>
</dbReference>
<dbReference type="SUPFAM" id="SSF81653">
    <property type="entry name" value="Calcium ATPase, transduction domain A"/>
    <property type="match status" value="1"/>
</dbReference>
<dbReference type="AlphaFoldDB" id="Q240K5"/>
<dbReference type="STRING" id="312017.Q240K5"/>
<keyword evidence="3 6" id="KW-0812">Transmembrane</keyword>
<feature type="transmembrane region" description="Helical" evidence="6">
    <location>
        <begin position="812"/>
        <end position="836"/>
    </location>
</feature>
<dbReference type="PANTHER" id="PTHR43294">
    <property type="entry name" value="SODIUM/POTASSIUM-TRANSPORTING ATPASE SUBUNIT ALPHA"/>
    <property type="match status" value="1"/>
</dbReference>
<keyword evidence="4 6" id="KW-1133">Transmembrane helix</keyword>
<name>Q240K5_TETTS</name>
<dbReference type="InterPro" id="IPR004014">
    <property type="entry name" value="ATPase_P-typ_cation-transptr_N"/>
</dbReference>
<proteinExistence type="predicted"/>
<evidence type="ECO:0000256" key="4">
    <source>
        <dbReference type="ARBA" id="ARBA00022989"/>
    </source>
</evidence>
<dbReference type="InterPro" id="IPR008250">
    <property type="entry name" value="ATPase_P-typ_transduc_dom_A_sf"/>
</dbReference>
<dbReference type="InParanoid" id="Q240K5"/>
<evidence type="ECO:0000256" key="6">
    <source>
        <dbReference type="SAM" id="Phobius"/>
    </source>
</evidence>
<dbReference type="SUPFAM" id="SSF81665">
    <property type="entry name" value="Calcium ATPase, transmembrane domain M"/>
    <property type="match status" value="1"/>
</dbReference>
<dbReference type="RefSeq" id="XP_001022448.1">
    <property type="nucleotide sequence ID" value="XM_001022448.1"/>
</dbReference>
<evidence type="ECO:0000313" key="9">
    <source>
        <dbReference type="Proteomes" id="UP000009168"/>
    </source>
</evidence>
<dbReference type="InterPro" id="IPR023299">
    <property type="entry name" value="ATPase_P-typ_cyto_dom_N"/>
</dbReference>
<dbReference type="Pfam" id="PF00690">
    <property type="entry name" value="Cation_ATPase_N"/>
    <property type="match status" value="1"/>
</dbReference>
<dbReference type="SUPFAM" id="SSF81660">
    <property type="entry name" value="Metal cation-transporting ATPase, ATP-binding domain N"/>
    <property type="match status" value="1"/>
</dbReference>
<dbReference type="InterPro" id="IPR050510">
    <property type="entry name" value="Cation_transp_ATPase_P-type"/>
</dbReference>
<dbReference type="HOGENOM" id="CLU_002360_4_1_1"/>
<dbReference type="GO" id="GO:1990573">
    <property type="term" value="P:potassium ion import across plasma membrane"/>
    <property type="evidence" value="ECO:0007669"/>
    <property type="project" value="TreeGrafter"/>
</dbReference>
<keyword evidence="9" id="KW-1185">Reference proteome</keyword>
<evidence type="ECO:0000259" key="7">
    <source>
        <dbReference type="SMART" id="SM00831"/>
    </source>
</evidence>
<dbReference type="SMART" id="SM00831">
    <property type="entry name" value="Cation_ATPase_N"/>
    <property type="match status" value="1"/>
</dbReference>
<dbReference type="PANTHER" id="PTHR43294:SF21">
    <property type="entry name" value="CATION TRANSPORTING ATPASE"/>
    <property type="match status" value="1"/>
</dbReference>
<evidence type="ECO:0000256" key="2">
    <source>
        <dbReference type="ARBA" id="ARBA00022475"/>
    </source>
</evidence>
<sequence length="975" mass="111979">MDSIQDREHLVSLQEISLILQTDFEMGLKQKQVEQNLKKYGENVSSVNTKSKSFLMRILLQQLNLQNIIFWICGLLSIVIYLVDRNDLSNLYIGIIIIIIIVSISKLTDYLTQRNNRIQKAIQQKGEATYVVMRDNKQVVIQESQITIGDIMFIQADQRIPADARVIEASQLEVNQYALTGETLPVKKGVLLESQSQEKLNSQNLLFAGAIVVAGVAKCVVFAVGKNNLIYKLGKDQSRSFKNYNLNKITTKFIIIALISATISQILLLSFTDIEFLHSLQMTLCIIFIFIPFTLQAKHQIYLQNSLQILQDHNILIRDANALKNAANITCLCADYGALVKKRFGASHIWHSLQTFKANANDKQEDEFKIYQKEDQDFQILYQAAIKSQFNLEVLQNQRRIIYSYQIIQKNLRDYGLYKFLIKVEDYQKVLNSFTFAKKKDGQVAKLDIVGNYSLVIVEEETENSFYTAYLQGQPQVIIKFCSYYYLNEKRLSIDEKFKEEFKKVNEQFQTVCVESMAFAKLSLNKEIFRKGTEFEFISVENLPFQVANLDFCGQIAFSHDVKSKLQLTFETIRKMDIKTVLLSETDQISSLKISQASGIIPKDIEFNYVTGQIQQQNNSKNQQIVFGGKQLASLENNQNEEFNIQKLVKNPFIVFHSLQTQDKGPILSAFRQNKEIIATISNFTGETEYLKYSQVPISMGLNGSDKAKEQSLIILLDDEIKSIIVLIREARNIQNNLAKIVSESLSLIWIETIVILSYLIFQLPLPLSSLCLLAIEFISDILPTFNLANAKPKEESKKMCKKQLNPFSRKAIINSFFSLRVSLALLLGFACYFYTFAYFGFDIISLFGITKIDGYKPPINIKNKTESKKVKDPYFNDNLYQIAADCTLNEDQSNKLKFEIDWFDSQFDYDLRNVLLKCDPVSKKWSPSIKWDKCQFKPTDTIKNPCYTTHALFWAQASFLVAFTVIFFTMNLIH</sequence>
<evidence type="ECO:0000256" key="5">
    <source>
        <dbReference type="ARBA" id="ARBA00023136"/>
    </source>
</evidence>
<feature type="transmembrane region" description="Helical" evidence="6">
    <location>
        <begin position="276"/>
        <end position="295"/>
    </location>
</feature>
<gene>
    <name evidence="8" type="ORF">TTHERM_00989440</name>
</gene>
<dbReference type="InterPro" id="IPR023214">
    <property type="entry name" value="HAD_sf"/>
</dbReference>
<dbReference type="InterPro" id="IPR023298">
    <property type="entry name" value="ATPase_P-typ_TM_dom_sf"/>
</dbReference>
<dbReference type="EMBL" id="GG662546">
    <property type="protein sequence ID" value="EAS02203.1"/>
    <property type="molecule type" value="Genomic_DNA"/>
</dbReference>
<dbReference type="GO" id="GO:1902600">
    <property type="term" value="P:proton transmembrane transport"/>
    <property type="evidence" value="ECO:0007669"/>
    <property type="project" value="TreeGrafter"/>
</dbReference>
<dbReference type="KEGG" id="tet:TTHERM_00989440"/>
<comment type="subcellular location">
    <subcellularLocation>
        <location evidence="1">Cell membrane</location>
        <topology evidence="1">Multi-pass membrane protein</topology>
    </subcellularLocation>
</comment>
<organism evidence="8 9">
    <name type="scientific">Tetrahymena thermophila (strain SB210)</name>
    <dbReference type="NCBI Taxonomy" id="312017"/>
    <lineage>
        <taxon>Eukaryota</taxon>
        <taxon>Sar</taxon>
        <taxon>Alveolata</taxon>
        <taxon>Ciliophora</taxon>
        <taxon>Intramacronucleata</taxon>
        <taxon>Oligohymenophorea</taxon>
        <taxon>Hymenostomatida</taxon>
        <taxon>Tetrahymenina</taxon>
        <taxon>Tetrahymenidae</taxon>
        <taxon>Tetrahymena</taxon>
    </lineage>
</organism>
<dbReference type="eggNOG" id="KOG0203">
    <property type="taxonomic scope" value="Eukaryota"/>
</dbReference>
<dbReference type="SUPFAM" id="SSF56784">
    <property type="entry name" value="HAD-like"/>
    <property type="match status" value="1"/>
</dbReference>
<keyword evidence="2" id="KW-1003">Cell membrane</keyword>
<dbReference type="Gene3D" id="1.20.1110.10">
    <property type="entry name" value="Calcium-transporting ATPase, transmembrane domain"/>
    <property type="match status" value="1"/>
</dbReference>
<dbReference type="OrthoDB" id="116380at2759"/>
<feature type="transmembrane region" description="Helical" evidence="6">
    <location>
        <begin position="89"/>
        <end position="108"/>
    </location>
</feature>
<keyword evidence="5 6" id="KW-0472">Membrane</keyword>
<feature type="domain" description="Cation-transporting P-type ATPase N-terminal" evidence="7">
    <location>
        <begin position="7"/>
        <end position="82"/>
    </location>
</feature>
<feature type="transmembrane region" description="Helical" evidence="6">
    <location>
        <begin position="249"/>
        <end position="270"/>
    </location>
</feature>
<dbReference type="Gene3D" id="3.40.50.1000">
    <property type="entry name" value="HAD superfamily/HAD-like"/>
    <property type="match status" value="1"/>
</dbReference>
<reference evidence="9" key="1">
    <citation type="journal article" date="2006" name="PLoS Biol.">
        <title>Macronuclear genome sequence of the ciliate Tetrahymena thermophila, a model eukaryote.</title>
        <authorList>
            <person name="Eisen J.A."/>
            <person name="Coyne R.S."/>
            <person name="Wu M."/>
            <person name="Wu D."/>
            <person name="Thiagarajan M."/>
            <person name="Wortman J.R."/>
            <person name="Badger J.H."/>
            <person name="Ren Q."/>
            <person name="Amedeo P."/>
            <person name="Jones K.M."/>
            <person name="Tallon L.J."/>
            <person name="Delcher A.L."/>
            <person name="Salzberg S.L."/>
            <person name="Silva J.C."/>
            <person name="Haas B.J."/>
            <person name="Majoros W.H."/>
            <person name="Farzad M."/>
            <person name="Carlton J.M."/>
            <person name="Smith R.K. Jr."/>
            <person name="Garg J."/>
            <person name="Pearlman R.E."/>
            <person name="Karrer K.M."/>
            <person name="Sun L."/>
            <person name="Manning G."/>
            <person name="Elde N.C."/>
            <person name="Turkewitz A.P."/>
            <person name="Asai D.J."/>
            <person name="Wilkes D.E."/>
            <person name="Wang Y."/>
            <person name="Cai H."/>
            <person name="Collins K."/>
            <person name="Stewart B.A."/>
            <person name="Lee S.R."/>
            <person name="Wilamowska K."/>
            <person name="Weinberg Z."/>
            <person name="Ruzzo W.L."/>
            <person name="Wloga D."/>
            <person name="Gaertig J."/>
            <person name="Frankel J."/>
            <person name="Tsao C.-C."/>
            <person name="Gorovsky M.A."/>
            <person name="Keeling P.J."/>
            <person name="Waller R.F."/>
            <person name="Patron N.J."/>
            <person name="Cherry J.M."/>
            <person name="Stover N.A."/>
            <person name="Krieger C.J."/>
            <person name="del Toro C."/>
            <person name="Ryder H.F."/>
            <person name="Williamson S.C."/>
            <person name="Barbeau R.A."/>
            <person name="Hamilton E.P."/>
            <person name="Orias E."/>
        </authorList>
    </citation>
    <scope>NUCLEOTIDE SEQUENCE [LARGE SCALE GENOMIC DNA]</scope>
    <source>
        <strain evidence="9">SB210</strain>
    </source>
</reference>
<dbReference type="GO" id="GO:0006883">
    <property type="term" value="P:intracellular sodium ion homeostasis"/>
    <property type="evidence" value="ECO:0007669"/>
    <property type="project" value="TreeGrafter"/>
</dbReference>
<dbReference type="Gene3D" id="2.70.150.10">
    <property type="entry name" value="Calcium-transporting ATPase, cytoplasmic transduction domain A"/>
    <property type="match status" value="1"/>
</dbReference>